<dbReference type="InterPro" id="IPR011761">
    <property type="entry name" value="ATP-grasp"/>
</dbReference>
<keyword evidence="2 5" id="KW-0547">Nucleotide-binding</keyword>
<dbReference type="Proteomes" id="UP000245998">
    <property type="component" value="Unassembled WGS sequence"/>
</dbReference>
<protein>
    <submittedName>
        <fullName evidence="7">CoA-binding protein</fullName>
    </submittedName>
</protein>
<dbReference type="Gene3D" id="3.30.1490.20">
    <property type="entry name" value="ATP-grasp fold, A domain"/>
    <property type="match status" value="1"/>
</dbReference>
<feature type="domain" description="ATP-grasp" evidence="6">
    <location>
        <begin position="492"/>
        <end position="528"/>
    </location>
</feature>
<evidence type="ECO:0000256" key="5">
    <source>
        <dbReference type="PROSITE-ProRule" id="PRU00409"/>
    </source>
</evidence>
<dbReference type="Pfam" id="PF13380">
    <property type="entry name" value="CoA_binding_2"/>
    <property type="match status" value="1"/>
</dbReference>
<dbReference type="GO" id="GO:0005524">
    <property type="term" value="F:ATP binding"/>
    <property type="evidence" value="ECO:0007669"/>
    <property type="project" value="UniProtKB-UniRule"/>
</dbReference>
<dbReference type="InterPro" id="IPR003781">
    <property type="entry name" value="CoA-bd"/>
</dbReference>
<dbReference type="AlphaFoldDB" id="A0A2U1JS92"/>
<dbReference type="InterPro" id="IPR013815">
    <property type="entry name" value="ATP_grasp_subdomain_1"/>
</dbReference>
<keyword evidence="3 5" id="KW-0067">ATP-binding</keyword>
<evidence type="ECO:0000256" key="4">
    <source>
        <dbReference type="ARBA" id="ARBA00060888"/>
    </source>
</evidence>
<keyword evidence="1" id="KW-0436">Ligase</keyword>
<keyword evidence="8" id="KW-1185">Reference proteome</keyword>
<dbReference type="Gene3D" id="3.40.50.720">
    <property type="entry name" value="NAD(P)-binding Rossmann-like Domain"/>
    <property type="match status" value="1"/>
</dbReference>
<dbReference type="InterPro" id="IPR016102">
    <property type="entry name" value="Succinyl-CoA_synth-like"/>
</dbReference>
<sequence length="702" mass="76949">MAIKESTLDALFNPESIAIIGATPDEKRIGGRPLAYLQKNNYKGSIFPINPKYDVITGLKCYGSIAEINQTIDLAIISLPKNLVLDKFKECAENGVRSVVIFSAGFGEVDEEGKQQQEEITSIAKKHNVRVLGPNCLGMFNVNKGVYATFSTILEKQTLIKGKIGFVSQSGAFGSHVYTLARQNHIGLSHFIATGNESDVDVADCIAYLAQDNETEVIACYIEGAKDGEKLINAFKLAAENNKPVVALKVGTTNVGKKAALSHTGSLAGSDDVYDAIFEQYGVYRAETIEEFLDVAYASAELPIPKGDRVAIFTVSGGVGIMLADQLSERHLSVPETPQDVQEKLKEMLPIAGVKNPIDTTAQLNAIPNLLDDFIDTVLGSGKYDSTIVFLAFTGLMPEVLEKRILTLKDISNKYKDIPLITVTLNTEESKKTIIDNGLVLSDDPTRAVNMLKALNFYREHFNRKLDESEKKLKQTISISSQSSVLTEYEGKKLIQQYDIPVTKERLATSPEEAVILAKEVGFPIAMKGMSPEILHKTDEGLVYLNIDNEKDVEQTFQILKNKVDNIQDAQFDGVLIQEMLTDDSVEMFIGSKSDPVFGQVILVGMGGIYIEILKDAAIRKAPVSVEEAERMVNELRGSSLLKGARGKQPYDVKALCNLISNFSQFIANAEDSIQELDLNPIMVFEKGKGVKVADALITLKK</sequence>
<dbReference type="EMBL" id="QCZG01000046">
    <property type="protein sequence ID" value="PWA07829.1"/>
    <property type="molecule type" value="Genomic_DNA"/>
</dbReference>
<dbReference type="GO" id="GO:0046872">
    <property type="term" value="F:metal ion binding"/>
    <property type="evidence" value="ECO:0007669"/>
    <property type="project" value="InterPro"/>
</dbReference>
<evidence type="ECO:0000313" key="7">
    <source>
        <dbReference type="EMBL" id="PWA07829.1"/>
    </source>
</evidence>
<comment type="caution">
    <text evidence="7">The sequence shown here is derived from an EMBL/GenBank/DDBJ whole genome shotgun (WGS) entry which is preliminary data.</text>
</comment>
<evidence type="ECO:0000256" key="2">
    <source>
        <dbReference type="ARBA" id="ARBA00022741"/>
    </source>
</evidence>
<dbReference type="PROSITE" id="PS50975">
    <property type="entry name" value="ATP_GRASP"/>
    <property type="match status" value="1"/>
</dbReference>
<dbReference type="PANTHER" id="PTHR43334:SF1">
    <property type="entry name" value="3-HYDROXYPROPIONATE--COA LIGASE [ADP-FORMING]"/>
    <property type="match status" value="1"/>
</dbReference>
<dbReference type="Pfam" id="PF13607">
    <property type="entry name" value="Succ_CoA_lig"/>
    <property type="match status" value="1"/>
</dbReference>
<accession>A0A2U1JS92</accession>
<dbReference type="RefSeq" id="WP_116555939.1">
    <property type="nucleotide sequence ID" value="NZ_QCZG01000046.1"/>
</dbReference>
<reference evidence="7 8" key="1">
    <citation type="submission" date="2018-04" db="EMBL/GenBank/DDBJ databases">
        <title>Camelliibacillus theae gen. nov., sp. nov., isolated from Pu'er tea.</title>
        <authorList>
            <person name="Niu L."/>
        </authorList>
    </citation>
    <scope>NUCLEOTIDE SEQUENCE [LARGE SCALE GENOMIC DNA]</scope>
    <source>
        <strain evidence="7 8">T8</strain>
    </source>
</reference>
<dbReference type="FunFam" id="3.30.1490.20:FF:000020">
    <property type="entry name" value="Protein lysine acetyltransferase"/>
    <property type="match status" value="1"/>
</dbReference>
<evidence type="ECO:0000256" key="1">
    <source>
        <dbReference type="ARBA" id="ARBA00022598"/>
    </source>
</evidence>
<name>A0A2U1JS92_9BACI</name>
<proteinExistence type="inferred from homology"/>
<dbReference type="PANTHER" id="PTHR43334">
    <property type="entry name" value="ACETATE--COA LIGASE [ADP-FORMING]"/>
    <property type="match status" value="1"/>
</dbReference>
<dbReference type="SUPFAM" id="SSF51735">
    <property type="entry name" value="NAD(P)-binding Rossmann-fold domains"/>
    <property type="match status" value="1"/>
</dbReference>
<dbReference type="InterPro" id="IPR036291">
    <property type="entry name" value="NAD(P)-bd_dom_sf"/>
</dbReference>
<dbReference type="OrthoDB" id="9807426at2"/>
<dbReference type="SUPFAM" id="SSF56059">
    <property type="entry name" value="Glutathione synthetase ATP-binding domain-like"/>
    <property type="match status" value="1"/>
</dbReference>
<dbReference type="SUPFAM" id="SSF52210">
    <property type="entry name" value="Succinyl-CoA synthetase domains"/>
    <property type="match status" value="2"/>
</dbReference>
<dbReference type="InterPro" id="IPR032875">
    <property type="entry name" value="Succ_CoA_lig_flav_dom"/>
</dbReference>
<dbReference type="Gene3D" id="3.30.470.20">
    <property type="entry name" value="ATP-grasp fold, B domain"/>
    <property type="match status" value="1"/>
</dbReference>
<dbReference type="SMART" id="SM00881">
    <property type="entry name" value="CoA_binding"/>
    <property type="match status" value="1"/>
</dbReference>
<dbReference type="GO" id="GO:0016874">
    <property type="term" value="F:ligase activity"/>
    <property type="evidence" value="ECO:0007669"/>
    <property type="project" value="UniProtKB-KW"/>
</dbReference>
<dbReference type="Pfam" id="PF13549">
    <property type="entry name" value="ATP-grasp_5"/>
    <property type="match status" value="1"/>
</dbReference>
<organism evidence="7 8">
    <name type="scientific">Pueribacillus theae</name>
    <dbReference type="NCBI Taxonomy" id="2171751"/>
    <lineage>
        <taxon>Bacteria</taxon>
        <taxon>Bacillati</taxon>
        <taxon>Bacillota</taxon>
        <taxon>Bacilli</taxon>
        <taxon>Bacillales</taxon>
        <taxon>Bacillaceae</taxon>
        <taxon>Pueribacillus</taxon>
    </lineage>
</organism>
<gene>
    <name evidence="7" type="ORF">DCC39_16160</name>
</gene>
<evidence type="ECO:0000256" key="3">
    <source>
        <dbReference type="ARBA" id="ARBA00022840"/>
    </source>
</evidence>
<evidence type="ECO:0000313" key="8">
    <source>
        <dbReference type="Proteomes" id="UP000245998"/>
    </source>
</evidence>
<evidence type="ECO:0000259" key="6">
    <source>
        <dbReference type="PROSITE" id="PS50975"/>
    </source>
</evidence>
<dbReference type="Gene3D" id="3.40.50.261">
    <property type="entry name" value="Succinyl-CoA synthetase domains"/>
    <property type="match status" value="2"/>
</dbReference>
<dbReference type="InterPro" id="IPR051538">
    <property type="entry name" value="Acyl-CoA_Synth/Transferase"/>
</dbReference>
<comment type="similarity">
    <text evidence="4">In the N-terminal section; belongs to the acetate CoA ligase alpha subunit family.</text>
</comment>